<evidence type="ECO:0000259" key="2">
    <source>
        <dbReference type="Pfam" id="PF13598"/>
    </source>
</evidence>
<dbReference type="PANTHER" id="PTHR31005:SF8">
    <property type="entry name" value="DUF4139 DOMAIN-CONTAINING PROTEIN"/>
    <property type="match status" value="1"/>
</dbReference>
<name>A0ABV8EP00_9BACT</name>
<evidence type="ECO:0000259" key="3">
    <source>
        <dbReference type="Pfam" id="PF13600"/>
    </source>
</evidence>
<evidence type="ECO:0000256" key="1">
    <source>
        <dbReference type="SAM" id="Coils"/>
    </source>
</evidence>
<dbReference type="Gene3D" id="2.60.40.1120">
    <property type="entry name" value="Carboxypeptidase-like, regulatory domain"/>
    <property type="match status" value="1"/>
</dbReference>
<evidence type="ECO:0000313" key="5">
    <source>
        <dbReference type="Proteomes" id="UP001595766"/>
    </source>
</evidence>
<accession>A0ABV8EP00</accession>
<dbReference type="InterPro" id="IPR037291">
    <property type="entry name" value="DUF4139"/>
</dbReference>
<dbReference type="Pfam" id="PF13600">
    <property type="entry name" value="DUF4140"/>
    <property type="match status" value="1"/>
</dbReference>
<sequence>MVKPLLLSISLLANILAIPSEKSIKSEIKEVTVYQSGAQISEKSSFTLSPGETVLTIRGKSSYIDSKSIQVKGFGEFTILAVNVQSNFLEEKANSSKDSLISILDKEKSNLLRLQAQAEVLREKMTVLNTNKNLGGQNIGLSMVQLKQALDFFEKEITSIKNDEITNRQNTNATTEKIQRLEKHLNENTSKPITPVNDILIKVSVEKQVSGELSISYLVNNAGWFPKYDIRAIDISKPLQVNYKAEVWQNTGNDWNNVKLKFSNATPQKSGVIPELKKWELTYARLTTFDQNIYKNTGFVSGMVTDSEGLPIPGVSINVKGSAIGTVTDINGQYNLTLPSSAQRLIYSFIGFRSKELNISSDLMNVMMEEDMETITEVVVVGYDAIVGRSPGLQVRNSRPQTPILSKSLDIETTSIENQTTVEIAVDKPYTILSNAEKLLVELKKHELEATYQYFAIPKKDKDAFLIAELVDWEKYNLLQGEANLYFEDTYIGRTILEAESLKDTLSISLGRDRGIIIEREKIEQNATRKLIGSNYTESRAYKITVKNNKSSEINIKILDQYPISIVSDIGITLLKSANGNVNKDTGVIDWILNLKPGEQKVLELAYEVKYPRKEKVILDR</sequence>
<dbReference type="InterPro" id="IPR008969">
    <property type="entry name" value="CarboxyPept-like_regulatory"/>
</dbReference>
<dbReference type="RefSeq" id="WP_241296344.1">
    <property type="nucleotide sequence ID" value="NZ_JAKZGR010000013.1"/>
</dbReference>
<dbReference type="Pfam" id="PF13715">
    <property type="entry name" value="CarbopepD_reg_2"/>
    <property type="match status" value="1"/>
</dbReference>
<gene>
    <name evidence="4" type="ORF">ACFOUP_10045</name>
</gene>
<feature type="domain" description="DUF4139" evidence="2">
    <location>
        <begin position="213"/>
        <end position="613"/>
    </location>
</feature>
<reference evidence="5" key="1">
    <citation type="journal article" date="2019" name="Int. J. Syst. Evol. Microbiol.">
        <title>The Global Catalogue of Microorganisms (GCM) 10K type strain sequencing project: providing services to taxonomists for standard genome sequencing and annotation.</title>
        <authorList>
            <consortium name="The Broad Institute Genomics Platform"/>
            <consortium name="The Broad Institute Genome Sequencing Center for Infectious Disease"/>
            <person name="Wu L."/>
            <person name="Ma J."/>
        </authorList>
    </citation>
    <scope>NUCLEOTIDE SEQUENCE [LARGE SCALE GENOMIC DNA]</scope>
    <source>
        <strain evidence="5">CECT 8551</strain>
    </source>
</reference>
<keyword evidence="5" id="KW-1185">Reference proteome</keyword>
<dbReference type="Proteomes" id="UP001595766">
    <property type="component" value="Unassembled WGS sequence"/>
</dbReference>
<dbReference type="PANTHER" id="PTHR31005">
    <property type="entry name" value="DUF4139 DOMAIN-CONTAINING PROTEIN"/>
    <property type="match status" value="1"/>
</dbReference>
<dbReference type="InterPro" id="IPR011935">
    <property type="entry name" value="CHP02231"/>
</dbReference>
<dbReference type="EMBL" id="JBHSAV010000045">
    <property type="protein sequence ID" value="MFC3976717.1"/>
    <property type="molecule type" value="Genomic_DNA"/>
</dbReference>
<dbReference type="SUPFAM" id="SSF49464">
    <property type="entry name" value="Carboxypeptidase regulatory domain-like"/>
    <property type="match status" value="1"/>
</dbReference>
<dbReference type="NCBIfam" id="TIGR02231">
    <property type="entry name" value="mucoidy inhibitor MuiA family protein"/>
    <property type="match status" value="2"/>
</dbReference>
<feature type="domain" description="DUF4140" evidence="3">
    <location>
        <begin position="31"/>
        <end position="128"/>
    </location>
</feature>
<comment type="caution">
    <text evidence="4">The sequence shown here is derived from an EMBL/GenBank/DDBJ whole genome shotgun (WGS) entry which is preliminary data.</text>
</comment>
<proteinExistence type="predicted"/>
<protein>
    <submittedName>
        <fullName evidence="4">DUF4139 domain-containing protein</fullName>
    </submittedName>
</protein>
<dbReference type="InterPro" id="IPR025554">
    <property type="entry name" value="DUF4140"/>
</dbReference>
<evidence type="ECO:0000313" key="4">
    <source>
        <dbReference type="EMBL" id="MFC3976717.1"/>
    </source>
</evidence>
<organism evidence="4 5">
    <name type="scientific">Belliella kenyensis</name>
    <dbReference type="NCBI Taxonomy" id="1472724"/>
    <lineage>
        <taxon>Bacteria</taxon>
        <taxon>Pseudomonadati</taxon>
        <taxon>Bacteroidota</taxon>
        <taxon>Cytophagia</taxon>
        <taxon>Cytophagales</taxon>
        <taxon>Cyclobacteriaceae</taxon>
        <taxon>Belliella</taxon>
    </lineage>
</organism>
<dbReference type="Pfam" id="PF13598">
    <property type="entry name" value="DUF4139"/>
    <property type="match status" value="1"/>
</dbReference>
<feature type="coiled-coil region" evidence="1">
    <location>
        <begin position="104"/>
        <end position="163"/>
    </location>
</feature>
<keyword evidence="1" id="KW-0175">Coiled coil</keyword>